<evidence type="ECO:0000259" key="1">
    <source>
        <dbReference type="PROSITE" id="PS50878"/>
    </source>
</evidence>
<gene>
    <name evidence="2" type="ORF">AYI69_g1799</name>
</gene>
<sequence>MISSDPDSLSVCGMIDECDAPSVYQTLRRFDFLDSVGGRSDSQIILESVKDAIVKPLRVAGLTRVLVPFCLLGEMRAAIVSLKDKDIHLMKYPRMQKINSGLSNLLFSLNIRGFRGQRLEYFEILRRLRPKVVMVQENLAKREDLAVTIPGYEFFHDFAREGSNHGVLFGISKGHIAQRIPGIKGKLVVAQGQLDEQTIKFGSFYLPCISTTEKALTTLKNPAFTVDFNMSNSALSLLLMTHNTGYSVVDFSGCSKFFFGNGDKAWSTPERLDSMQKEICYDNFRSSLANLEDTSTMEADEIAATFVETSKKIAVELNLYKASNHSQNGREHWKWVRRLLSDSLYTKHNISAVRDEAGNLLTSPDKVMQRWSEFYTALSSDSTGNSRNPDRWIEVLGNKKYNPLDMNQDISCDKVSLVLMSLALHKAPSGDGLEVGWYKILFNNYDVYCPKSPMAKAPLNLLQTIWRNGKIPKIWNITEIVPIPKKGGLKLLENYTVIALIPVGMKILVRIIIGGITRQLDARKKIYFLQAGFRTDEQAMVQVVSQYDILGRRRVAKKENFVAFIDFRKAYDTLPMYALLRKLYLCGVEGRAYEFFAAYYKSPEVRVRIGTLLSPFFKVDKGVRQKCPMSPMLFNIFINDILDKVNENIALVSGNSVKILGILFADDLVLIADSEVDFRENLQVEKWVNDNKMSFGISKSGTLAVVGSFEHREILELQGKMVSIV</sequence>
<accession>A0A1R1YP82</accession>
<dbReference type="PANTHER" id="PTHR19446">
    <property type="entry name" value="REVERSE TRANSCRIPTASES"/>
    <property type="match status" value="1"/>
</dbReference>
<keyword evidence="2" id="KW-0548">Nucleotidyltransferase</keyword>
<dbReference type="SUPFAM" id="SSF56672">
    <property type="entry name" value="DNA/RNA polymerases"/>
    <property type="match status" value="1"/>
</dbReference>
<dbReference type="PROSITE" id="PS50878">
    <property type="entry name" value="RT_POL"/>
    <property type="match status" value="1"/>
</dbReference>
<dbReference type="CDD" id="cd01650">
    <property type="entry name" value="RT_nLTR_like"/>
    <property type="match status" value="1"/>
</dbReference>
<organism evidence="2 3">
    <name type="scientific">Smittium culicis</name>
    <dbReference type="NCBI Taxonomy" id="133412"/>
    <lineage>
        <taxon>Eukaryota</taxon>
        <taxon>Fungi</taxon>
        <taxon>Fungi incertae sedis</taxon>
        <taxon>Zoopagomycota</taxon>
        <taxon>Kickxellomycotina</taxon>
        <taxon>Harpellomycetes</taxon>
        <taxon>Harpellales</taxon>
        <taxon>Legeriomycetaceae</taxon>
        <taxon>Smittium</taxon>
    </lineage>
</organism>
<evidence type="ECO:0000313" key="2">
    <source>
        <dbReference type="EMBL" id="OMJ28719.1"/>
    </source>
</evidence>
<dbReference type="Pfam" id="PF00078">
    <property type="entry name" value="RVT_1"/>
    <property type="match status" value="1"/>
</dbReference>
<dbReference type="InterPro" id="IPR000477">
    <property type="entry name" value="RT_dom"/>
</dbReference>
<evidence type="ECO:0000313" key="3">
    <source>
        <dbReference type="Proteomes" id="UP000187429"/>
    </source>
</evidence>
<keyword evidence="2" id="KW-0808">Transferase</keyword>
<dbReference type="GO" id="GO:0003964">
    <property type="term" value="F:RNA-directed DNA polymerase activity"/>
    <property type="evidence" value="ECO:0007669"/>
    <property type="project" value="UniProtKB-KW"/>
</dbReference>
<keyword evidence="2" id="KW-0695">RNA-directed DNA polymerase</keyword>
<dbReference type="OrthoDB" id="5534248at2759"/>
<keyword evidence="3" id="KW-1185">Reference proteome</keyword>
<dbReference type="Gene3D" id="3.60.10.10">
    <property type="entry name" value="Endonuclease/exonuclease/phosphatase"/>
    <property type="match status" value="1"/>
</dbReference>
<reference evidence="3" key="1">
    <citation type="submission" date="2017-01" db="EMBL/GenBank/DDBJ databases">
        <authorList>
            <person name="Wang Y."/>
            <person name="White M."/>
            <person name="Kvist S."/>
            <person name="Moncalvo J.-M."/>
        </authorList>
    </citation>
    <scope>NUCLEOTIDE SEQUENCE [LARGE SCALE GENOMIC DNA]</scope>
    <source>
        <strain evidence="3">ID-206-W2</strain>
    </source>
</reference>
<dbReference type="AlphaFoldDB" id="A0A1R1YP82"/>
<dbReference type="EMBL" id="LSSM01000499">
    <property type="protein sequence ID" value="OMJ28719.1"/>
    <property type="molecule type" value="Genomic_DNA"/>
</dbReference>
<dbReference type="InterPro" id="IPR036691">
    <property type="entry name" value="Endo/exonu/phosph_ase_sf"/>
</dbReference>
<comment type="caution">
    <text evidence="2">The sequence shown here is derived from an EMBL/GenBank/DDBJ whole genome shotgun (WGS) entry which is preliminary data.</text>
</comment>
<name>A0A1R1YP82_9FUNG</name>
<feature type="domain" description="Reverse transcriptase" evidence="1">
    <location>
        <begin position="464"/>
        <end position="722"/>
    </location>
</feature>
<dbReference type="Proteomes" id="UP000187429">
    <property type="component" value="Unassembled WGS sequence"/>
</dbReference>
<proteinExistence type="predicted"/>
<dbReference type="SUPFAM" id="SSF56219">
    <property type="entry name" value="DNase I-like"/>
    <property type="match status" value="1"/>
</dbReference>
<dbReference type="InterPro" id="IPR043502">
    <property type="entry name" value="DNA/RNA_pol_sf"/>
</dbReference>
<protein>
    <submittedName>
        <fullName evidence="2">LINE-1 reverse transcriptase-like protein</fullName>
    </submittedName>
</protein>